<reference evidence="1 2" key="1">
    <citation type="submission" date="2021-03" db="EMBL/GenBank/DDBJ databases">
        <title>Complete genome of Polaribacter_sp.SM13.</title>
        <authorList>
            <person name="Jeong S.W."/>
            <person name="Bae J.W."/>
        </authorList>
    </citation>
    <scope>NUCLEOTIDE SEQUENCE [LARGE SCALE GENOMIC DNA]</scope>
    <source>
        <strain evidence="1 2">SM13</strain>
    </source>
</reference>
<dbReference type="EMBL" id="CP071869">
    <property type="protein sequence ID" value="QTE23291.1"/>
    <property type="molecule type" value="Genomic_DNA"/>
</dbReference>
<dbReference type="Gene3D" id="3.40.50.450">
    <property type="match status" value="1"/>
</dbReference>
<proteinExistence type="predicted"/>
<dbReference type="AlphaFoldDB" id="A0A975CTU0"/>
<dbReference type="Proteomes" id="UP000663920">
    <property type="component" value="Chromosome"/>
</dbReference>
<dbReference type="RefSeq" id="WP_208079302.1">
    <property type="nucleotide sequence ID" value="NZ_CP071869.1"/>
</dbReference>
<keyword evidence="2" id="KW-1185">Reference proteome</keyword>
<evidence type="ECO:0000313" key="1">
    <source>
        <dbReference type="EMBL" id="QTE23291.1"/>
    </source>
</evidence>
<gene>
    <name evidence="1" type="ORF">J3359_03165</name>
</gene>
<accession>A0A975CTU0</accession>
<organism evidence="1 2">
    <name type="scientific">Polaribacter cellanae</name>
    <dbReference type="NCBI Taxonomy" id="2818493"/>
    <lineage>
        <taxon>Bacteria</taxon>
        <taxon>Pseudomonadati</taxon>
        <taxon>Bacteroidota</taxon>
        <taxon>Flavobacteriia</taxon>
        <taxon>Flavobacteriales</taxon>
        <taxon>Flavobacteriaceae</taxon>
    </lineage>
</organism>
<dbReference type="SUPFAM" id="SSF52309">
    <property type="entry name" value="N-(deoxy)ribosyltransferase-like"/>
    <property type="match status" value="1"/>
</dbReference>
<sequence length="327" mass="38203">MKKCFVVIPFKDHFDTYYNKIIKPALSDLDIEAIRGDEIYSNKPIINDIIEQIITSDYIIADVSNKSPNVNYELGLAHALCKQVIILSQNSEDIPFDYRHIRAIIYKTDEVKWAESLSNNIKKTIKNIDEGGYKLSSIDTLNNFYKNIFTDKFFGLQNIFTTRQAMNMFLTPYWDKKLTQLDIVAFGLKSFRDSKSQAIYQQLQNGLNIRILSPNPLSKFLQAREKEEKLIEGSIKKTIQDLQDWSIKMNNNKSLAKNIILKFYDSTPLDFYWRQDDNLFIGPYLYGIGSQQTITFHFKVNSIVGNFYTKYFEEIWNNTKFTSQIIN</sequence>
<protein>
    <submittedName>
        <fullName evidence="1">Uncharacterized protein</fullName>
    </submittedName>
</protein>
<evidence type="ECO:0000313" key="2">
    <source>
        <dbReference type="Proteomes" id="UP000663920"/>
    </source>
</evidence>
<name>A0A975CTU0_9FLAO</name>
<dbReference type="KEGG" id="pcea:J3359_03165"/>